<evidence type="ECO:0000256" key="6">
    <source>
        <dbReference type="ARBA" id="ARBA00023136"/>
    </source>
</evidence>
<comment type="similarity">
    <text evidence="7">Belongs to the binding-protein-dependent transport system permease family.</text>
</comment>
<keyword evidence="10" id="KW-1185">Reference proteome</keyword>
<feature type="transmembrane region" description="Helical" evidence="7">
    <location>
        <begin position="25"/>
        <end position="54"/>
    </location>
</feature>
<evidence type="ECO:0000313" key="10">
    <source>
        <dbReference type="Proteomes" id="UP001597083"/>
    </source>
</evidence>
<evidence type="ECO:0000313" key="9">
    <source>
        <dbReference type="EMBL" id="MFD0853310.1"/>
    </source>
</evidence>
<dbReference type="SUPFAM" id="SSF161098">
    <property type="entry name" value="MetI-like"/>
    <property type="match status" value="1"/>
</dbReference>
<evidence type="ECO:0000259" key="8">
    <source>
        <dbReference type="PROSITE" id="PS50928"/>
    </source>
</evidence>
<gene>
    <name evidence="9" type="ORF">ACFQ07_13800</name>
</gene>
<dbReference type="Gene3D" id="1.10.3720.10">
    <property type="entry name" value="MetI-like"/>
    <property type="match status" value="1"/>
</dbReference>
<comment type="subcellular location">
    <subcellularLocation>
        <location evidence="1 7">Cell membrane</location>
        <topology evidence="1 7">Multi-pass membrane protein</topology>
    </subcellularLocation>
</comment>
<dbReference type="PANTHER" id="PTHR30151:SF38">
    <property type="entry name" value="ALIPHATIC SULFONATES TRANSPORT PERMEASE PROTEIN SSUC-RELATED"/>
    <property type="match status" value="1"/>
</dbReference>
<feature type="non-terminal residue" evidence="9">
    <location>
        <position position="1"/>
    </location>
</feature>
<keyword evidence="3" id="KW-1003">Cell membrane</keyword>
<evidence type="ECO:0000256" key="3">
    <source>
        <dbReference type="ARBA" id="ARBA00022475"/>
    </source>
</evidence>
<dbReference type="Pfam" id="PF00528">
    <property type="entry name" value="BPD_transp_1"/>
    <property type="match status" value="1"/>
</dbReference>
<dbReference type="EMBL" id="JBHTIR010002056">
    <property type="protein sequence ID" value="MFD0853310.1"/>
    <property type="molecule type" value="Genomic_DNA"/>
</dbReference>
<keyword evidence="4 7" id="KW-0812">Transmembrane</keyword>
<accession>A0ABW3CFR2</accession>
<keyword evidence="6 7" id="KW-0472">Membrane</keyword>
<feature type="transmembrane region" description="Helical" evidence="7">
    <location>
        <begin position="103"/>
        <end position="126"/>
    </location>
</feature>
<keyword evidence="2 7" id="KW-0813">Transport</keyword>
<evidence type="ECO:0000256" key="4">
    <source>
        <dbReference type="ARBA" id="ARBA00022692"/>
    </source>
</evidence>
<evidence type="ECO:0000256" key="7">
    <source>
        <dbReference type="RuleBase" id="RU363032"/>
    </source>
</evidence>
<feature type="transmembrane region" description="Helical" evidence="7">
    <location>
        <begin position="138"/>
        <end position="159"/>
    </location>
</feature>
<dbReference type="CDD" id="cd06261">
    <property type="entry name" value="TM_PBP2"/>
    <property type="match status" value="1"/>
</dbReference>
<dbReference type="PANTHER" id="PTHR30151">
    <property type="entry name" value="ALKANE SULFONATE ABC TRANSPORTER-RELATED, MEMBRANE SUBUNIT"/>
    <property type="match status" value="1"/>
</dbReference>
<comment type="caution">
    <text evidence="9">The sequence shown here is derived from an EMBL/GenBank/DDBJ whole genome shotgun (WGS) entry which is preliminary data.</text>
</comment>
<reference evidence="10" key="1">
    <citation type="journal article" date="2019" name="Int. J. Syst. Evol. Microbiol.">
        <title>The Global Catalogue of Microorganisms (GCM) 10K type strain sequencing project: providing services to taxonomists for standard genome sequencing and annotation.</title>
        <authorList>
            <consortium name="The Broad Institute Genomics Platform"/>
            <consortium name="The Broad Institute Genome Sequencing Center for Infectious Disease"/>
            <person name="Wu L."/>
            <person name="Ma J."/>
        </authorList>
    </citation>
    <scope>NUCLEOTIDE SEQUENCE [LARGE SCALE GENOMIC DNA]</scope>
    <source>
        <strain evidence="10">JCM 31696</strain>
    </source>
</reference>
<sequence length="173" mass="18662">IGSSAVLNALLDPVLQFLRAVPPPALLSFFIIVFQLGATMQIVIIAFGVVWPVLLNSADGVRTVDPLQLDTAKVFGLSRYRRMVNVVLPAASPKIFAGLRVSLAFALILMVLSELVGSTAGIGSQLLGAQRDFDLPRMWAGIVVLGVLGLLFNLAFMLLERRVLAWHTGAQRL</sequence>
<keyword evidence="5 7" id="KW-1133">Transmembrane helix</keyword>
<proteinExistence type="inferred from homology"/>
<evidence type="ECO:0000256" key="2">
    <source>
        <dbReference type="ARBA" id="ARBA00022448"/>
    </source>
</evidence>
<dbReference type="InterPro" id="IPR035906">
    <property type="entry name" value="MetI-like_sf"/>
</dbReference>
<feature type="domain" description="ABC transmembrane type-1" evidence="8">
    <location>
        <begin position="1"/>
        <end position="160"/>
    </location>
</feature>
<protein>
    <submittedName>
        <fullName evidence="9">ABC transporter permease</fullName>
    </submittedName>
</protein>
<evidence type="ECO:0000256" key="5">
    <source>
        <dbReference type="ARBA" id="ARBA00022989"/>
    </source>
</evidence>
<organism evidence="9 10">
    <name type="scientific">Actinomadura adrarensis</name>
    <dbReference type="NCBI Taxonomy" id="1819600"/>
    <lineage>
        <taxon>Bacteria</taxon>
        <taxon>Bacillati</taxon>
        <taxon>Actinomycetota</taxon>
        <taxon>Actinomycetes</taxon>
        <taxon>Streptosporangiales</taxon>
        <taxon>Thermomonosporaceae</taxon>
        <taxon>Actinomadura</taxon>
    </lineage>
</organism>
<dbReference type="InterPro" id="IPR000515">
    <property type="entry name" value="MetI-like"/>
</dbReference>
<dbReference type="PROSITE" id="PS50928">
    <property type="entry name" value="ABC_TM1"/>
    <property type="match status" value="1"/>
</dbReference>
<dbReference type="Proteomes" id="UP001597083">
    <property type="component" value="Unassembled WGS sequence"/>
</dbReference>
<evidence type="ECO:0000256" key="1">
    <source>
        <dbReference type="ARBA" id="ARBA00004651"/>
    </source>
</evidence>
<name>A0ABW3CFR2_9ACTN</name>